<evidence type="ECO:0000256" key="3">
    <source>
        <dbReference type="ARBA" id="ARBA00022729"/>
    </source>
</evidence>
<dbReference type="SUPFAM" id="SSF51011">
    <property type="entry name" value="Glycosyl hydrolase domain"/>
    <property type="match status" value="1"/>
</dbReference>
<dbReference type="AlphaFoldDB" id="A0A4Y9AE17"/>
<dbReference type="GO" id="GO:0005975">
    <property type="term" value="P:carbohydrate metabolic process"/>
    <property type="evidence" value="ECO:0007669"/>
    <property type="project" value="InterPro"/>
</dbReference>
<dbReference type="InterPro" id="IPR017853">
    <property type="entry name" value="GH"/>
</dbReference>
<evidence type="ECO:0000313" key="7">
    <source>
        <dbReference type="EMBL" id="TFJ93572.1"/>
    </source>
</evidence>
<dbReference type="PANTHER" id="PTHR10357">
    <property type="entry name" value="ALPHA-AMYLASE FAMILY MEMBER"/>
    <property type="match status" value="1"/>
</dbReference>
<dbReference type="SMART" id="SM00642">
    <property type="entry name" value="Aamy"/>
    <property type="match status" value="1"/>
</dbReference>
<dbReference type="Proteomes" id="UP000298484">
    <property type="component" value="Unassembled WGS sequence"/>
</dbReference>
<keyword evidence="3 5" id="KW-0732">Signal</keyword>
<name>A0A4Y9AE17_9BACI</name>
<keyword evidence="2" id="KW-0479">Metal-binding</keyword>
<dbReference type="EMBL" id="SRHY01000005">
    <property type="protein sequence ID" value="TFJ93572.1"/>
    <property type="molecule type" value="Genomic_DNA"/>
</dbReference>
<evidence type="ECO:0000256" key="1">
    <source>
        <dbReference type="ARBA" id="ARBA00001913"/>
    </source>
</evidence>
<dbReference type="InterPro" id="IPR006047">
    <property type="entry name" value="GH13_cat_dom"/>
</dbReference>
<evidence type="ECO:0000256" key="5">
    <source>
        <dbReference type="SAM" id="SignalP"/>
    </source>
</evidence>
<reference evidence="7 8" key="1">
    <citation type="submission" date="2019-03" db="EMBL/GenBank/DDBJ databases">
        <title>Genome sequence of Lentibacillus salicampi ATCC BAA-719.</title>
        <authorList>
            <person name="Maclea K.S."/>
            <person name="Simoes Junior M."/>
        </authorList>
    </citation>
    <scope>NUCLEOTIDE SEQUENCE [LARGE SCALE GENOMIC DNA]</scope>
    <source>
        <strain evidence="7 8">ATCC BAA-719</strain>
    </source>
</reference>
<comment type="cofactor">
    <cofactor evidence="1">
        <name>Ca(2+)</name>
        <dbReference type="ChEBI" id="CHEBI:29108"/>
    </cofactor>
</comment>
<feature type="signal peptide" evidence="5">
    <location>
        <begin position="1"/>
        <end position="25"/>
    </location>
</feature>
<feature type="transmembrane region" description="Helical" evidence="4">
    <location>
        <begin position="470"/>
        <end position="490"/>
    </location>
</feature>
<dbReference type="GO" id="GO:0046872">
    <property type="term" value="F:metal ion binding"/>
    <property type="evidence" value="ECO:0007669"/>
    <property type="project" value="UniProtKB-KW"/>
</dbReference>
<dbReference type="PANTHER" id="PTHR10357:SF215">
    <property type="entry name" value="ALPHA-AMYLASE 1"/>
    <property type="match status" value="1"/>
</dbReference>
<dbReference type="Gene3D" id="2.60.40.1180">
    <property type="entry name" value="Golgi alpha-mannosidase II"/>
    <property type="match status" value="1"/>
</dbReference>
<feature type="chain" id="PRO_5021434304" evidence="5">
    <location>
        <begin position="26"/>
        <end position="501"/>
    </location>
</feature>
<gene>
    <name evidence="7" type="ORF">E4U82_06330</name>
</gene>
<comment type="caution">
    <text evidence="7">The sequence shown here is derived from an EMBL/GenBank/DDBJ whole genome shotgun (WGS) entry which is preliminary data.</text>
</comment>
<protein>
    <submittedName>
        <fullName evidence="7">Alpha-amlyase</fullName>
    </submittedName>
</protein>
<sequence length="501" mass="56820">MKRLILRALAVVLLLSFCFVNYAVAAEEESGSVQSEIFYHILVDRFNNGDSSLDEQIDLEDPLTYHGGDLQGITEKLDDLKDLGYTTLVLSPIMENSPNGYHGYWIEDFYQVDDQFGTLEDLRKLVNEAHDRNMKIVLEFVTNYVSENHPITENPDKRDWLAEESNRQSFRWQDKTAVLDQSNPEVQSFLTDVADYWMEEANIDGYQFHAADQGNQAFFDDLTAHIHDKDPNFYLLGNILDDAYNGNLTENTAIQAVENHALYEPMTDVFANAGTPIAPIYETWQRTGEQAGLNYLDNPYTIRFTQKFQENGRNIVTAWKLALTYLYTAPGAPMVYQGSEIPMGGAGFPESQQLVKWNNADGDLQKFTERIGALRSEFPALQHGDYEMLDSSGAMNLFKRSYEGETVYIAINNDTQSQAISLEGIESDKQLKGLLGDNLVRENDQGEFRIGLPRETAEVYVIEDNAGLNWLIIVPIVVIFILFVAGIIYLSRQQKKREADA</sequence>
<keyword evidence="4" id="KW-0812">Transmembrane</keyword>
<dbReference type="GO" id="GO:0016829">
    <property type="term" value="F:lyase activity"/>
    <property type="evidence" value="ECO:0007669"/>
    <property type="project" value="UniProtKB-KW"/>
</dbReference>
<dbReference type="Pfam" id="PF22026">
    <property type="entry name" value="Alpha-amylase_C_2"/>
    <property type="match status" value="1"/>
</dbReference>
<keyword evidence="4" id="KW-0472">Membrane</keyword>
<evidence type="ECO:0000256" key="4">
    <source>
        <dbReference type="SAM" id="Phobius"/>
    </source>
</evidence>
<organism evidence="7 8">
    <name type="scientific">Lentibacillus salicampi</name>
    <dbReference type="NCBI Taxonomy" id="175306"/>
    <lineage>
        <taxon>Bacteria</taxon>
        <taxon>Bacillati</taxon>
        <taxon>Bacillota</taxon>
        <taxon>Bacilli</taxon>
        <taxon>Bacillales</taxon>
        <taxon>Bacillaceae</taxon>
        <taxon>Lentibacillus</taxon>
    </lineage>
</organism>
<evidence type="ECO:0000259" key="6">
    <source>
        <dbReference type="SMART" id="SM00642"/>
    </source>
</evidence>
<keyword evidence="8" id="KW-1185">Reference proteome</keyword>
<dbReference type="OrthoDB" id="9805159at2"/>
<accession>A0A4Y9AE17</accession>
<dbReference type="SUPFAM" id="SSF51445">
    <property type="entry name" value="(Trans)glycosidases"/>
    <property type="match status" value="1"/>
</dbReference>
<dbReference type="Gene3D" id="3.20.20.80">
    <property type="entry name" value="Glycosidases"/>
    <property type="match status" value="1"/>
</dbReference>
<evidence type="ECO:0000256" key="2">
    <source>
        <dbReference type="ARBA" id="ARBA00022723"/>
    </source>
</evidence>
<dbReference type="InterPro" id="IPR013780">
    <property type="entry name" value="Glyco_hydro_b"/>
</dbReference>
<keyword evidence="7" id="KW-0456">Lyase</keyword>
<dbReference type="InterPro" id="IPR054174">
    <property type="entry name" value="Alpha-amylase-like_C"/>
</dbReference>
<dbReference type="RefSeq" id="WP_135109249.1">
    <property type="nucleotide sequence ID" value="NZ_SRHY01000005.1"/>
</dbReference>
<proteinExistence type="predicted"/>
<feature type="domain" description="Glycosyl hydrolase family 13 catalytic" evidence="6">
    <location>
        <begin position="40"/>
        <end position="375"/>
    </location>
</feature>
<evidence type="ECO:0000313" key="8">
    <source>
        <dbReference type="Proteomes" id="UP000298484"/>
    </source>
</evidence>
<keyword evidence="4" id="KW-1133">Transmembrane helix</keyword>
<dbReference type="Pfam" id="PF00128">
    <property type="entry name" value="Alpha-amylase"/>
    <property type="match status" value="1"/>
</dbReference>